<comment type="caution">
    <text evidence="3">The sequence shown here is derived from an EMBL/GenBank/DDBJ whole genome shotgun (WGS) entry which is preliminary data.</text>
</comment>
<proteinExistence type="inferred from homology"/>
<accession>A0A8X6U5R1</accession>
<evidence type="ECO:0000256" key="2">
    <source>
        <dbReference type="RuleBase" id="RU000363"/>
    </source>
</evidence>
<dbReference type="SUPFAM" id="SSF51735">
    <property type="entry name" value="NAD(P)-binding Rossmann-fold domains"/>
    <property type="match status" value="1"/>
</dbReference>
<dbReference type="InterPro" id="IPR036291">
    <property type="entry name" value="NAD(P)-bd_dom_sf"/>
</dbReference>
<comment type="similarity">
    <text evidence="2">Belongs to the short-chain dehydrogenases/reductases (SDR) family.</text>
</comment>
<name>A0A8X6U5R1_NEPPI</name>
<dbReference type="GO" id="GO:0016491">
    <property type="term" value="F:oxidoreductase activity"/>
    <property type="evidence" value="ECO:0007669"/>
    <property type="project" value="UniProtKB-KW"/>
</dbReference>
<evidence type="ECO:0000313" key="4">
    <source>
        <dbReference type="Proteomes" id="UP000887013"/>
    </source>
</evidence>
<dbReference type="OrthoDB" id="191139at2759"/>
<keyword evidence="1" id="KW-0560">Oxidoreductase</keyword>
<keyword evidence="4" id="KW-1185">Reference proteome</keyword>
<dbReference type="Gene3D" id="3.40.50.720">
    <property type="entry name" value="NAD(P)-binding Rossmann-like Domain"/>
    <property type="match status" value="1"/>
</dbReference>
<evidence type="ECO:0000313" key="3">
    <source>
        <dbReference type="EMBL" id="GFT80955.1"/>
    </source>
</evidence>
<dbReference type="PANTHER" id="PTHR43157">
    <property type="entry name" value="PHOSPHATIDYLINOSITOL-GLYCAN BIOSYNTHESIS CLASS F PROTEIN-RELATED"/>
    <property type="match status" value="1"/>
</dbReference>
<evidence type="ECO:0000256" key="1">
    <source>
        <dbReference type="ARBA" id="ARBA00023002"/>
    </source>
</evidence>
<gene>
    <name evidence="3" type="primary">RDH12</name>
    <name evidence="3" type="ORF">NPIL_131181</name>
</gene>
<dbReference type="PANTHER" id="PTHR43157:SF73">
    <property type="entry name" value="WW DOMAIN-CONTAINING OXIDOREDUCTASE-LIKE PROTEIN"/>
    <property type="match status" value="1"/>
</dbReference>
<dbReference type="PRINTS" id="PR00080">
    <property type="entry name" value="SDRFAMILY"/>
</dbReference>
<dbReference type="InterPro" id="IPR002347">
    <property type="entry name" value="SDR_fam"/>
</dbReference>
<reference evidence="3" key="1">
    <citation type="submission" date="2020-08" db="EMBL/GenBank/DDBJ databases">
        <title>Multicomponent nature underlies the extraordinary mechanical properties of spider dragline silk.</title>
        <authorList>
            <person name="Kono N."/>
            <person name="Nakamura H."/>
            <person name="Mori M."/>
            <person name="Yoshida Y."/>
            <person name="Ohtoshi R."/>
            <person name="Malay A.D."/>
            <person name="Moran D.A.P."/>
            <person name="Tomita M."/>
            <person name="Numata K."/>
            <person name="Arakawa K."/>
        </authorList>
    </citation>
    <scope>NUCLEOTIDE SEQUENCE</scope>
</reference>
<dbReference type="AlphaFoldDB" id="A0A8X6U5R1"/>
<sequence length="316" mass="34713">MFKKGSILSRLTAMFIYIWDSFFPATCRSKAKLRGKTVIITGANTGIGKETARDLAARGAKIIIACRDTVKGGNAAEEIRQELPEANIIVKQLDLASFSSIRGFAKEVLSSEPQINILINNAGVAVCPKSTTVDGFEMQFGVNHLGHFLLTNLLLDKIKTSAPARIVNVASGAHLIGSINFSDINMDREYNALDAYCNSKLANVLFTRELANKLQGTNVTTYSLHPGAVHTELDRNMSKVNRIIAFFFHFASKLTFKSARKGAQTTIYCAVEESLAKESGLYYTGCRQIETSKRAEDDALAKKLWEFSEDLIASVK</sequence>
<organism evidence="3 4">
    <name type="scientific">Nephila pilipes</name>
    <name type="common">Giant wood spider</name>
    <name type="synonym">Nephila maculata</name>
    <dbReference type="NCBI Taxonomy" id="299642"/>
    <lineage>
        <taxon>Eukaryota</taxon>
        <taxon>Metazoa</taxon>
        <taxon>Ecdysozoa</taxon>
        <taxon>Arthropoda</taxon>
        <taxon>Chelicerata</taxon>
        <taxon>Arachnida</taxon>
        <taxon>Araneae</taxon>
        <taxon>Araneomorphae</taxon>
        <taxon>Entelegynae</taxon>
        <taxon>Araneoidea</taxon>
        <taxon>Nephilidae</taxon>
        <taxon>Nephila</taxon>
    </lineage>
</organism>
<dbReference type="EMBL" id="BMAW01118669">
    <property type="protein sequence ID" value="GFT80955.1"/>
    <property type="molecule type" value="Genomic_DNA"/>
</dbReference>
<dbReference type="NCBIfam" id="NF004846">
    <property type="entry name" value="PRK06197.1"/>
    <property type="match status" value="1"/>
</dbReference>
<evidence type="ECO:0008006" key="5">
    <source>
        <dbReference type="Google" id="ProtNLM"/>
    </source>
</evidence>
<protein>
    <recommendedName>
        <fullName evidence="5">Retinol dehydrogenase 11</fullName>
    </recommendedName>
</protein>
<dbReference type="Proteomes" id="UP000887013">
    <property type="component" value="Unassembled WGS sequence"/>
</dbReference>
<dbReference type="Pfam" id="PF00106">
    <property type="entry name" value="adh_short"/>
    <property type="match status" value="1"/>
</dbReference>
<dbReference type="PRINTS" id="PR00081">
    <property type="entry name" value="GDHRDH"/>
</dbReference>